<reference evidence="2" key="1">
    <citation type="submission" date="2013-07" db="EMBL/GenBank/DDBJ databases">
        <authorList>
            <consortium name="The Broad Institute Genome Sequencing Platform"/>
            <person name="Cuomo C."/>
            <person name="Litvintseva A."/>
            <person name="Chen Y."/>
            <person name="Heitman J."/>
            <person name="Sun S."/>
            <person name="Springer D."/>
            <person name="Dromer F."/>
            <person name="Young S.K."/>
            <person name="Zeng Q."/>
            <person name="Gargeya S."/>
            <person name="Fitzgerald M."/>
            <person name="Abouelleil A."/>
            <person name="Alvarado L."/>
            <person name="Berlin A.M."/>
            <person name="Chapman S.B."/>
            <person name="Dewar J."/>
            <person name="Goldberg J."/>
            <person name="Griggs A."/>
            <person name="Gujja S."/>
            <person name="Hansen M."/>
            <person name="Howarth C."/>
            <person name="Imamovic A."/>
            <person name="Larimer J."/>
            <person name="McCowan C."/>
            <person name="Murphy C."/>
            <person name="Pearson M."/>
            <person name="Priest M."/>
            <person name="Roberts A."/>
            <person name="Saif S."/>
            <person name="Shea T."/>
            <person name="Sykes S."/>
            <person name="Wortman J."/>
            <person name="Nusbaum C."/>
            <person name="Birren B."/>
        </authorList>
    </citation>
    <scope>NUCLEOTIDE SEQUENCE</scope>
    <source>
        <strain evidence="2">CBS 10737</strain>
    </source>
</reference>
<evidence type="ECO:0000313" key="3">
    <source>
        <dbReference type="Proteomes" id="UP000094020"/>
    </source>
</evidence>
<dbReference type="InterPro" id="IPR029056">
    <property type="entry name" value="Ribokinase-like"/>
</dbReference>
<gene>
    <name evidence="2" type="ORF">I206_100869</name>
</gene>
<accession>A0AAJ8L0P1</accession>
<dbReference type="EMBL" id="CP144519">
    <property type="protein sequence ID" value="WWC66962.1"/>
    <property type="molecule type" value="Genomic_DNA"/>
</dbReference>
<keyword evidence="3" id="KW-1185">Reference proteome</keyword>
<dbReference type="KEGG" id="kpin:30168826"/>
<dbReference type="SUPFAM" id="SSF53613">
    <property type="entry name" value="Ribokinase-like"/>
    <property type="match status" value="1"/>
</dbReference>
<dbReference type="InterPro" id="IPR011611">
    <property type="entry name" value="PfkB_dom"/>
</dbReference>
<evidence type="ECO:0000259" key="1">
    <source>
        <dbReference type="Pfam" id="PF00294"/>
    </source>
</evidence>
<dbReference type="Pfam" id="PF00294">
    <property type="entry name" value="PfkB"/>
    <property type="match status" value="1"/>
</dbReference>
<reference evidence="2" key="2">
    <citation type="submission" date="2024-02" db="EMBL/GenBank/DDBJ databases">
        <title>Comparative genomics of Cryptococcus and Kwoniella reveals pathogenesis evolution and contrasting modes of karyotype evolution via chromosome fusion or intercentromeric recombination.</title>
        <authorList>
            <person name="Coelho M.A."/>
            <person name="David-Palma M."/>
            <person name="Shea T."/>
            <person name="Bowers K."/>
            <person name="McGinley-Smith S."/>
            <person name="Mohammad A.W."/>
            <person name="Gnirke A."/>
            <person name="Yurkov A.M."/>
            <person name="Nowrousian M."/>
            <person name="Sun S."/>
            <person name="Cuomo C.A."/>
            <person name="Heitman J."/>
        </authorList>
    </citation>
    <scope>NUCLEOTIDE SEQUENCE</scope>
    <source>
        <strain evidence="2">CBS 10737</strain>
    </source>
</reference>
<sequence>MEYLSPRSDEFLKSKGRVTTLGMFIIDHYAIRDENGNEIMTEEESIGGGGVFAMISARMFLPPKQCGLIIDKGYDFPQKFINTLKNYGEEMIWFRNRPDKTTRALNIYSGSKIGEGHQSFKYLSNRINLFPNDLILNPSTPFINENENNLPEYIHLVCNIERAKLIINEIKNINLKEINKINNKIWNPKLIWEPMPSSCISSEIENILEIISNFLIFSPNLIELQSILGITSSSSNNSKNNPTKKDVENSIKILINLFSKKYENTNIPCIIIRSGELGSYTFSKNWKGWIPPYYDFNKQYKVIDTTGGGNSFLGGLAAGLLISNDDMRIASIYAATAASFTIEQRGLPSLSKSPDGERWNDDDVWRRLRELASRVEKVNSDQP</sequence>
<protein>
    <recommendedName>
        <fullName evidence="1">Carbohydrate kinase PfkB domain-containing protein</fullName>
    </recommendedName>
</protein>
<dbReference type="GeneID" id="30168826"/>
<dbReference type="PANTHER" id="PTHR47098:SF2">
    <property type="entry name" value="PROTEIN MAK32"/>
    <property type="match status" value="1"/>
</dbReference>
<dbReference type="AlphaFoldDB" id="A0AAJ8L0P1"/>
<dbReference type="Proteomes" id="UP000094020">
    <property type="component" value="Chromosome 1"/>
</dbReference>
<feature type="domain" description="Carbohydrate kinase PfkB" evidence="1">
    <location>
        <begin position="165"/>
        <end position="347"/>
    </location>
</feature>
<dbReference type="Gene3D" id="3.40.1190.20">
    <property type="match status" value="1"/>
</dbReference>
<organism evidence="2 3">
    <name type="scientific">Kwoniella pini CBS 10737</name>
    <dbReference type="NCBI Taxonomy" id="1296096"/>
    <lineage>
        <taxon>Eukaryota</taxon>
        <taxon>Fungi</taxon>
        <taxon>Dikarya</taxon>
        <taxon>Basidiomycota</taxon>
        <taxon>Agaricomycotina</taxon>
        <taxon>Tremellomycetes</taxon>
        <taxon>Tremellales</taxon>
        <taxon>Cryptococcaceae</taxon>
        <taxon>Kwoniella</taxon>
    </lineage>
</organism>
<proteinExistence type="predicted"/>
<dbReference type="PANTHER" id="PTHR47098">
    <property type="entry name" value="PROTEIN MAK32"/>
    <property type="match status" value="1"/>
</dbReference>
<evidence type="ECO:0000313" key="2">
    <source>
        <dbReference type="EMBL" id="WWC66962.1"/>
    </source>
</evidence>
<dbReference type="RefSeq" id="XP_019014375.2">
    <property type="nucleotide sequence ID" value="XM_019152237.2"/>
</dbReference>
<name>A0AAJ8L0P1_9TREE</name>